<keyword evidence="3" id="KW-1185">Reference proteome</keyword>
<proteinExistence type="predicted"/>
<dbReference type="RefSeq" id="WP_208929713.1">
    <property type="nucleotide sequence ID" value="NZ_CP013655.1"/>
</dbReference>
<evidence type="ECO:0000313" key="3">
    <source>
        <dbReference type="Proteomes" id="UP000067523"/>
    </source>
</evidence>
<dbReference type="InterPro" id="IPR006542">
    <property type="entry name" value="DUF1093"/>
</dbReference>
<dbReference type="KEGG" id="erx:ATZ35_04630"/>
<keyword evidence="1" id="KW-0472">Membrane</keyword>
<dbReference type="Proteomes" id="UP000067523">
    <property type="component" value="Chromosome"/>
</dbReference>
<accession>A0A0U2WMK6</accession>
<name>A0A0U2WMK6_9ENTE</name>
<gene>
    <name evidence="2" type="ORF">ATZ35_04630</name>
</gene>
<feature type="transmembrane region" description="Helical" evidence="1">
    <location>
        <begin position="6"/>
        <end position="24"/>
    </location>
</feature>
<sequence>MSKILGLISIILLGIVSYFGFNYYNDTYKTSTAYAITPLEIPVKEPTKDDKGTEIGDSYSYNYTVTFVKANGDKQKLDFEIAGKDPKSFEPGTYIKAEISKKRVNAPTQITENEVPSDVKAEIEK</sequence>
<dbReference type="SUPFAM" id="SSF159121">
    <property type="entry name" value="BC4932-like"/>
    <property type="match status" value="1"/>
</dbReference>
<keyword evidence="1" id="KW-1133">Transmembrane helix</keyword>
<organism evidence="2 3">
    <name type="scientific">Enterococcus rotai</name>
    <dbReference type="NCBI Taxonomy" id="118060"/>
    <lineage>
        <taxon>Bacteria</taxon>
        <taxon>Bacillati</taxon>
        <taxon>Bacillota</taxon>
        <taxon>Bacilli</taxon>
        <taxon>Lactobacillales</taxon>
        <taxon>Enterococcaceae</taxon>
        <taxon>Enterococcus</taxon>
    </lineage>
</organism>
<dbReference type="Gene3D" id="2.40.50.480">
    <property type="match status" value="1"/>
</dbReference>
<evidence type="ECO:0000256" key="1">
    <source>
        <dbReference type="SAM" id="Phobius"/>
    </source>
</evidence>
<evidence type="ECO:0000313" key="2">
    <source>
        <dbReference type="EMBL" id="ALS36470.1"/>
    </source>
</evidence>
<dbReference type="NCBIfam" id="TIGR01655">
    <property type="entry name" value="yxeA_fam"/>
    <property type="match status" value="1"/>
</dbReference>
<dbReference type="STRING" id="118060.ATZ35_04630"/>
<keyword evidence="1" id="KW-0812">Transmembrane</keyword>
<dbReference type="EMBL" id="CP013655">
    <property type="protein sequence ID" value="ALS36470.1"/>
    <property type="molecule type" value="Genomic_DNA"/>
</dbReference>
<dbReference type="InterPro" id="IPR036166">
    <property type="entry name" value="YxeA-like_sf"/>
</dbReference>
<reference evidence="3" key="1">
    <citation type="submission" date="2015-12" db="EMBL/GenBank/DDBJ databases">
        <authorList>
            <person name="Lauer A."/>
            <person name="Humrighouse B."/>
            <person name="Loparev V."/>
            <person name="Shewmaker P.L."/>
            <person name="Whitney A.M."/>
            <person name="McLaughlin R.W."/>
        </authorList>
    </citation>
    <scope>NUCLEOTIDE SEQUENCE [LARGE SCALE GENOMIC DNA]</scope>
    <source>
        <strain evidence="3">LMG 26678</strain>
    </source>
</reference>
<dbReference type="Pfam" id="PF06486">
    <property type="entry name" value="DUF1093"/>
    <property type="match status" value="1"/>
</dbReference>
<protein>
    <submittedName>
        <fullName evidence="2">Uncharacterized protein</fullName>
    </submittedName>
</protein>
<dbReference type="AlphaFoldDB" id="A0A0U2WMK6"/>